<dbReference type="GO" id="GO:0003755">
    <property type="term" value="F:peptidyl-prolyl cis-trans isomerase activity"/>
    <property type="evidence" value="ECO:0007669"/>
    <property type="project" value="InterPro"/>
</dbReference>
<dbReference type="RefSeq" id="WP_096686224.1">
    <property type="nucleotide sequence ID" value="NZ_AP014564.1"/>
</dbReference>
<organism evidence="1 2">
    <name type="scientific">Ichthyobacterium seriolicida</name>
    <dbReference type="NCBI Taxonomy" id="242600"/>
    <lineage>
        <taxon>Bacteria</taxon>
        <taxon>Pseudomonadati</taxon>
        <taxon>Bacteroidota</taxon>
        <taxon>Flavobacteriia</taxon>
        <taxon>Flavobacteriales</taxon>
        <taxon>Ichthyobacteriaceae</taxon>
        <taxon>Ichthyobacterium</taxon>
    </lineage>
</organism>
<dbReference type="Proteomes" id="UP000243197">
    <property type="component" value="Chromosome"/>
</dbReference>
<dbReference type="Gene3D" id="3.10.50.40">
    <property type="match status" value="1"/>
</dbReference>
<keyword evidence="2" id="KW-1185">Reference proteome</keyword>
<protein>
    <submittedName>
        <fullName evidence="1">Uncharacterized protein</fullName>
    </submittedName>
</protein>
<dbReference type="SUPFAM" id="SSF54534">
    <property type="entry name" value="FKBP-like"/>
    <property type="match status" value="1"/>
</dbReference>
<dbReference type="InterPro" id="IPR046357">
    <property type="entry name" value="PPIase_dom_sf"/>
</dbReference>
<evidence type="ECO:0000313" key="1">
    <source>
        <dbReference type="EMBL" id="BAV94878.1"/>
    </source>
</evidence>
<gene>
    <name evidence="1" type="ORF">JBKA6_0865</name>
</gene>
<accession>A0A1J1E6D0</accession>
<dbReference type="OrthoDB" id="1424215at2"/>
<proteinExistence type="predicted"/>
<evidence type="ECO:0000313" key="2">
    <source>
        <dbReference type="Proteomes" id="UP000243197"/>
    </source>
</evidence>
<dbReference type="KEGG" id="ise:JBKA6_0865"/>
<reference evidence="1 2" key="1">
    <citation type="submission" date="2014-03" db="EMBL/GenBank/DDBJ databases">
        <title>complete genome sequence of Flavobacteriaceae bacterium JBKA-6.</title>
        <authorList>
            <person name="Takano T."/>
            <person name="Nakamura Y."/>
            <person name="Takuma S."/>
            <person name="Yasuike M."/>
            <person name="Matsuyama T."/>
            <person name="Sakai T."/>
            <person name="Fujiwara A."/>
            <person name="Kimoto K."/>
            <person name="Fukuda Y."/>
            <person name="Kondo H."/>
            <person name="Hirono I."/>
            <person name="Nakayasu C."/>
        </authorList>
    </citation>
    <scope>NUCLEOTIDE SEQUENCE [LARGE SCALE GENOMIC DNA]</scope>
    <source>
        <strain evidence="1 2">JBKA-6</strain>
    </source>
</reference>
<name>A0A1J1E6D0_9FLAO</name>
<dbReference type="AlphaFoldDB" id="A0A1J1E6D0"/>
<dbReference type="EMBL" id="AP014564">
    <property type="protein sequence ID" value="BAV94878.1"/>
    <property type="molecule type" value="Genomic_DNA"/>
</dbReference>
<sequence>MAVLIFSCDKKESQWSLEEQEAYDKEVIVNFLKQHTRIDGNIKKITNSDTNAVPFIKGAKLLETGVYYLVENVGAGSNPSDGDTILMTYKVIRPDLSFVSDTRDSGYKKKIILGSRDNIEGLNDAMSFFKGGIKESKQGRTVYNNVGKGILFIPATSINQQFRGKNGVLIYDLELDYVEKKKK</sequence>